<gene>
    <name evidence="3" type="ORF">ATE48_11300</name>
</gene>
<dbReference type="SMART" id="SM00044">
    <property type="entry name" value="CYCc"/>
    <property type="match status" value="1"/>
</dbReference>
<dbReference type="CDD" id="cd07302">
    <property type="entry name" value="CHD"/>
    <property type="match status" value="1"/>
</dbReference>
<dbReference type="PROSITE" id="PS50125">
    <property type="entry name" value="GUANYLATE_CYCLASE_2"/>
    <property type="match status" value="1"/>
</dbReference>
<feature type="transmembrane region" description="Helical" evidence="1">
    <location>
        <begin position="12"/>
        <end position="31"/>
    </location>
</feature>
<dbReference type="Proteomes" id="UP000092498">
    <property type="component" value="Chromosome"/>
</dbReference>
<keyword evidence="1" id="KW-0472">Membrane</keyword>
<dbReference type="PANTHER" id="PTHR43081">
    <property type="entry name" value="ADENYLATE CYCLASE, TERMINAL-DIFFERENTIATION SPECIFIC-RELATED"/>
    <property type="match status" value="1"/>
</dbReference>
<dbReference type="STRING" id="1759059.ATE48_11300"/>
<name>A0A1B1AIS9_9PROT</name>
<protein>
    <recommendedName>
        <fullName evidence="2">Guanylate cyclase domain-containing protein</fullName>
    </recommendedName>
</protein>
<dbReference type="GO" id="GO:0035556">
    <property type="term" value="P:intracellular signal transduction"/>
    <property type="evidence" value="ECO:0007669"/>
    <property type="project" value="InterPro"/>
</dbReference>
<dbReference type="InterPro" id="IPR050697">
    <property type="entry name" value="Adenylyl/Guanylyl_Cyclase_3/4"/>
</dbReference>
<proteinExistence type="predicted"/>
<keyword evidence="1" id="KW-1133">Transmembrane helix</keyword>
<feature type="transmembrane region" description="Helical" evidence="1">
    <location>
        <begin position="355"/>
        <end position="375"/>
    </location>
</feature>
<dbReference type="PANTHER" id="PTHR43081:SF1">
    <property type="entry name" value="ADENYLATE CYCLASE, TERMINAL-DIFFERENTIATION SPECIFIC"/>
    <property type="match status" value="1"/>
</dbReference>
<keyword evidence="4" id="KW-1185">Reference proteome</keyword>
<dbReference type="RefSeq" id="WP_066771579.1">
    <property type="nucleotide sequence ID" value="NZ_CP013244.1"/>
</dbReference>
<dbReference type="GO" id="GO:0006171">
    <property type="term" value="P:cAMP biosynthetic process"/>
    <property type="evidence" value="ECO:0007669"/>
    <property type="project" value="TreeGrafter"/>
</dbReference>
<dbReference type="KEGG" id="cbot:ATE48_11300"/>
<sequence>MLQAGTKGLQRRGYTLLALCFVVLTIAVFIANPGVLTSMRSIVFDTYQRLSPAAPVAGDPVRVVAIDEESLAHLGQWPWPRPVLARLTDNLGAQGARAIVYDVLFAEPDRTSPEQMLEWMPPERSARIRNVITGWPTHDSEFAAAIGRNPVVLAAAMQSEPTTEMFPFKAGMATRGPDPSPSLSRYQGFSDNLTELSDAAQGLGFINWVPDRDQVIRRVPLLAVHDLTVVPSLALEALRVSEQQSTYVVETFGGERPGVLAVRLGDRVFPTDPQSSVSIHFRRGDPSRYISAWRIVEGEFAASDVAGKIILIGATAPGLMDLRATPLDASAPGVEVHEQVIEQMLGGRFLTRPDIAPAIELLAALAAILIIALAAPRLPAGLGALVGVGVVVAFFAISLLAFQAKGYLFDPIFPAAAAFLFAAASSVYLYQRTEHQRAQIRRAFNQYVAPDVVKQLVAHPDRLALGGEVRDLTLLFCDVRNFTGISEGMSAEQLTSFINSLLTPITDIIIERGGTVDKYMGDAIMAFWNAPLDDPDHARRASEAAIMIAARMTDLNDIWRAEAQARGASFKDVAIGIGLNTGECCVGNLGSHQRYDYSAIGDNVNVTSRLESLTKLYGLTLIVSEETVKRTPTLEFFEIDRVRVKGRATPTRLFTLAQHVLPADSAGEAKATHETFLAAYRAGRWEEARAALTPLRNHAPLATLYGIYAQRMEKLAQASPQNWDGVYDLDEK</sequence>
<keyword evidence="1" id="KW-0812">Transmembrane</keyword>
<dbReference type="OrthoDB" id="9789782at2"/>
<dbReference type="AlphaFoldDB" id="A0A1B1AIS9"/>
<dbReference type="InParanoid" id="A0A1B1AIS9"/>
<organism evidence="3 4">
    <name type="scientific">Candidatus Viadribacter manganicus</name>
    <dbReference type="NCBI Taxonomy" id="1759059"/>
    <lineage>
        <taxon>Bacteria</taxon>
        <taxon>Pseudomonadati</taxon>
        <taxon>Pseudomonadota</taxon>
        <taxon>Alphaproteobacteria</taxon>
        <taxon>Hyphomonadales</taxon>
        <taxon>Hyphomonadaceae</taxon>
        <taxon>Candidatus Viadribacter</taxon>
    </lineage>
</organism>
<dbReference type="GO" id="GO:0004016">
    <property type="term" value="F:adenylate cyclase activity"/>
    <property type="evidence" value="ECO:0007669"/>
    <property type="project" value="UniProtKB-ARBA"/>
</dbReference>
<dbReference type="SUPFAM" id="SSF55073">
    <property type="entry name" value="Nucleotide cyclase"/>
    <property type="match status" value="1"/>
</dbReference>
<feature type="transmembrane region" description="Helical" evidence="1">
    <location>
        <begin position="408"/>
        <end position="430"/>
    </location>
</feature>
<evidence type="ECO:0000256" key="1">
    <source>
        <dbReference type="SAM" id="Phobius"/>
    </source>
</evidence>
<evidence type="ECO:0000313" key="3">
    <source>
        <dbReference type="EMBL" id="ANP46461.1"/>
    </source>
</evidence>
<dbReference type="Gene3D" id="3.30.70.1230">
    <property type="entry name" value="Nucleotide cyclase"/>
    <property type="match status" value="1"/>
</dbReference>
<dbReference type="Pfam" id="PF00211">
    <property type="entry name" value="Guanylate_cyc"/>
    <property type="match status" value="1"/>
</dbReference>
<dbReference type="EMBL" id="CP013244">
    <property type="protein sequence ID" value="ANP46461.1"/>
    <property type="molecule type" value="Genomic_DNA"/>
</dbReference>
<evidence type="ECO:0000259" key="2">
    <source>
        <dbReference type="PROSITE" id="PS50125"/>
    </source>
</evidence>
<dbReference type="Pfam" id="PF05226">
    <property type="entry name" value="CHASE2"/>
    <property type="match status" value="1"/>
</dbReference>
<dbReference type="InterPro" id="IPR029787">
    <property type="entry name" value="Nucleotide_cyclase"/>
</dbReference>
<feature type="transmembrane region" description="Helical" evidence="1">
    <location>
        <begin position="382"/>
        <end position="402"/>
    </location>
</feature>
<dbReference type="InterPro" id="IPR001054">
    <property type="entry name" value="A/G_cyclase"/>
</dbReference>
<dbReference type="InterPro" id="IPR007890">
    <property type="entry name" value="CHASE2"/>
</dbReference>
<evidence type="ECO:0000313" key="4">
    <source>
        <dbReference type="Proteomes" id="UP000092498"/>
    </source>
</evidence>
<feature type="domain" description="Guanylate cyclase" evidence="2">
    <location>
        <begin position="473"/>
        <end position="611"/>
    </location>
</feature>
<accession>A0A1B1AIS9</accession>
<dbReference type="SMART" id="SM01080">
    <property type="entry name" value="CHASE2"/>
    <property type="match status" value="1"/>
</dbReference>
<reference evidence="3 4" key="1">
    <citation type="submission" date="2015-11" db="EMBL/GenBank/DDBJ databases">
        <title>Whole-Genome Sequence of Candidatus Oderbacter manganicum from the National Park Lower Oder Valley, Germany.</title>
        <authorList>
            <person name="Braun B."/>
            <person name="Liere K."/>
            <person name="Szewzyk U."/>
        </authorList>
    </citation>
    <scope>NUCLEOTIDE SEQUENCE [LARGE SCALE GENOMIC DNA]</scope>
    <source>
        <strain evidence="3 4">OTSz_A_272</strain>
    </source>
</reference>